<evidence type="ECO:0008006" key="2">
    <source>
        <dbReference type="Google" id="ProtNLM"/>
    </source>
</evidence>
<name>A0A3P3XL84_9SPIR</name>
<gene>
    <name evidence="1" type="ORF">SPIROBIBN47_410043</name>
</gene>
<dbReference type="InterPro" id="IPR023811">
    <property type="entry name" value="CHP04076"/>
</dbReference>
<evidence type="ECO:0000313" key="1">
    <source>
        <dbReference type="EMBL" id="SLM15333.1"/>
    </source>
</evidence>
<sequence>MIRVGKKNAAEECRMGLEPGDTFECTYETPAEFCPTSFIKIFPAMEVVRCNGDLRALGGNGPYETTFICPDGVVLFKLTAERKAK</sequence>
<reference evidence="1" key="1">
    <citation type="submission" date="2017-02" db="EMBL/GenBank/DDBJ databases">
        <authorList>
            <person name="Regsiter A."/>
            <person name="William W."/>
        </authorList>
    </citation>
    <scope>NUCLEOTIDE SEQUENCE</scope>
    <source>
        <strain evidence="1">Bib</strain>
    </source>
</reference>
<protein>
    <recommendedName>
        <fullName evidence="2">TIGR04076 family protein</fullName>
    </recommendedName>
</protein>
<dbReference type="AlphaFoldDB" id="A0A3P3XL84"/>
<dbReference type="EMBL" id="FWDM01000036">
    <property type="protein sequence ID" value="SLM15333.1"/>
    <property type="molecule type" value="Genomic_DNA"/>
</dbReference>
<accession>A0A3P3XL84</accession>
<dbReference type="NCBIfam" id="TIGR04076">
    <property type="entry name" value="TIGR04076 family protein"/>
    <property type="match status" value="1"/>
</dbReference>
<organism evidence="1">
    <name type="scientific">uncultured spirochete</name>
    <dbReference type="NCBI Taxonomy" id="156406"/>
    <lineage>
        <taxon>Bacteria</taxon>
        <taxon>Pseudomonadati</taxon>
        <taxon>Spirochaetota</taxon>
        <taxon>Spirochaetia</taxon>
        <taxon>Spirochaetales</taxon>
        <taxon>environmental samples</taxon>
    </lineage>
</organism>
<proteinExistence type="predicted"/>